<dbReference type="SUPFAM" id="SSF100950">
    <property type="entry name" value="NagB/RpiA/CoA transferase-like"/>
    <property type="match status" value="1"/>
</dbReference>
<keyword evidence="2" id="KW-0238">DNA-binding</keyword>
<reference evidence="5 6" key="1">
    <citation type="submission" date="2019-06" db="EMBL/GenBank/DDBJ databases">
        <title>Draft genome sequence of Actinomyces johnsonii CCUG 34287T.</title>
        <authorList>
            <person name="Salva-Serra F."/>
            <person name="Cardew S."/>
            <person name="Moore E."/>
        </authorList>
    </citation>
    <scope>NUCLEOTIDE SEQUENCE [LARGE SCALE GENOMIC DNA]</scope>
    <source>
        <strain evidence="5 6">CCUG 34287</strain>
    </source>
</reference>
<proteinExistence type="predicted"/>
<evidence type="ECO:0000259" key="4">
    <source>
        <dbReference type="PROSITE" id="PS51000"/>
    </source>
</evidence>
<dbReference type="Pfam" id="PF08220">
    <property type="entry name" value="HTH_DeoR"/>
    <property type="match status" value="1"/>
</dbReference>
<dbReference type="Pfam" id="PF00455">
    <property type="entry name" value="DeoRC"/>
    <property type="match status" value="1"/>
</dbReference>
<dbReference type="PROSITE" id="PS51000">
    <property type="entry name" value="HTH_DEOR_2"/>
    <property type="match status" value="1"/>
</dbReference>
<comment type="caution">
    <text evidence="5">The sequence shown here is derived from an EMBL/GenBank/DDBJ whole genome shotgun (WGS) entry which is preliminary data.</text>
</comment>
<feature type="domain" description="HTH deoR-type" evidence="4">
    <location>
        <begin position="3"/>
        <end position="58"/>
    </location>
</feature>
<protein>
    <submittedName>
        <fullName evidence="5">DeoR/GlpR transcriptional regulator</fullName>
    </submittedName>
</protein>
<dbReference type="InterPro" id="IPR036388">
    <property type="entry name" value="WH-like_DNA-bd_sf"/>
</dbReference>
<gene>
    <name evidence="5" type="ORF">FK256_05230</name>
</gene>
<keyword evidence="1" id="KW-0805">Transcription regulation</keyword>
<dbReference type="InterPro" id="IPR014036">
    <property type="entry name" value="DeoR-like_C"/>
</dbReference>
<dbReference type="InterPro" id="IPR018356">
    <property type="entry name" value="Tscrpt_reg_HTH_DeoR_CS"/>
</dbReference>
<dbReference type="RefSeq" id="WP_141423968.1">
    <property type="nucleotide sequence ID" value="NZ_JASPFB010000002.1"/>
</dbReference>
<dbReference type="PROSITE" id="PS00894">
    <property type="entry name" value="HTH_DEOR_1"/>
    <property type="match status" value="1"/>
</dbReference>
<dbReference type="PANTHER" id="PTHR30363:SF44">
    <property type="entry name" value="AGA OPERON TRANSCRIPTIONAL REPRESSOR-RELATED"/>
    <property type="match status" value="1"/>
</dbReference>
<dbReference type="GO" id="GO:0003700">
    <property type="term" value="F:DNA-binding transcription factor activity"/>
    <property type="evidence" value="ECO:0007669"/>
    <property type="project" value="InterPro"/>
</dbReference>
<dbReference type="AlphaFoldDB" id="A0A508A756"/>
<evidence type="ECO:0000256" key="2">
    <source>
        <dbReference type="ARBA" id="ARBA00023125"/>
    </source>
</evidence>
<accession>A0A508A756</accession>
<evidence type="ECO:0000313" key="6">
    <source>
        <dbReference type="Proteomes" id="UP000319010"/>
    </source>
</evidence>
<organism evidence="5 6">
    <name type="scientific">Actinomyces johnsonii</name>
    <dbReference type="NCBI Taxonomy" id="544581"/>
    <lineage>
        <taxon>Bacteria</taxon>
        <taxon>Bacillati</taxon>
        <taxon>Actinomycetota</taxon>
        <taxon>Actinomycetes</taxon>
        <taxon>Actinomycetales</taxon>
        <taxon>Actinomycetaceae</taxon>
        <taxon>Actinomyces</taxon>
    </lineage>
</organism>
<evidence type="ECO:0000256" key="1">
    <source>
        <dbReference type="ARBA" id="ARBA00023015"/>
    </source>
</evidence>
<name>A0A508A756_9ACTO</name>
<dbReference type="InterPro" id="IPR001034">
    <property type="entry name" value="DeoR_HTH"/>
</dbReference>
<dbReference type="SMART" id="SM01134">
    <property type="entry name" value="DeoRC"/>
    <property type="match status" value="1"/>
</dbReference>
<sequence>MSRHDRHSAILDIVMDEGSVHIDDIIARLGVSAATARRDLDHLADQQLVTRTRGGAIANPTSTEPPLRYRTSRMADEKTRIARAAAAMVQPGDSIGLNGGTTTTEVAREVVLLPDLTDPDIPVTLVTNAVNIASEMTVRQCVRVVVTGGIARPRSFELTGPLAELILPSISVGTLFLGVEGIDERGAYAQHDGEAAVNAALVDAAHRVVVVCDSSKLGTTAFALICPISKIDLVITDDGASADQAAALRQAGTEVQLV</sequence>
<dbReference type="GO" id="GO:0003677">
    <property type="term" value="F:DNA binding"/>
    <property type="evidence" value="ECO:0007669"/>
    <property type="project" value="UniProtKB-KW"/>
</dbReference>
<keyword evidence="3" id="KW-0804">Transcription</keyword>
<dbReference type="Proteomes" id="UP000319010">
    <property type="component" value="Unassembled WGS sequence"/>
</dbReference>
<dbReference type="SUPFAM" id="SSF46785">
    <property type="entry name" value="Winged helix' DNA-binding domain"/>
    <property type="match status" value="1"/>
</dbReference>
<dbReference type="SMART" id="SM00420">
    <property type="entry name" value="HTH_DEOR"/>
    <property type="match status" value="1"/>
</dbReference>
<dbReference type="InterPro" id="IPR037171">
    <property type="entry name" value="NagB/RpiA_transferase-like"/>
</dbReference>
<dbReference type="EMBL" id="VICB01000005">
    <property type="protein sequence ID" value="TQD43708.1"/>
    <property type="molecule type" value="Genomic_DNA"/>
</dbReference>
<dbReference type="PANTHER" id="PTHR30363">
    <property type="entry name" value="HTH-TYPE TRANSCRIPTIONAL REGULATOR SRLR-RELATED"/>
    <property type="match status" value="1"/>
</dbReference>
<dbReference type="Gene3D" id="1.10.10.10">
    <property type="entry name" value="Winged helix-like DNA-binding domain superfamily/Winged helix DNA-binding domain"/>
    <property type="match status" value="1"/>
</dbReference>
<evidence type="ECO:0000313" key="5">
    <source>
        <dbReference type="EMBL" id="TQD43708.1"/>
    </source>
</evidence>
<dbReference type="Gene3D" id="3.40.50.1360">
    <property type="match status" value="1"/>
</dbReference>
<dbReference type="InterPro" id="IPR036390">
    <property type="entry name" value="WH_DNA-bd_sf"/>
</dbReference>
<evidence type="ECO:0000256" key="3">
    <source>
        <dbReference type="ARBA" id="ARBA00023163"/>
    </source>
</evidence>
<dbReference type="PRINTS" id="PR00037">
    <property type="entry name" value="HTHLACR"/>
</dbReference>
<dbReference type="InterPro" id="IPR050313">
    <property type="entry name" value="Carb_Metab_HTH_regulators"/>
</dbReference>